<proteinExistence type="predicted"/>
<accession>A0AAV9ULT5</accession>
<dbReference type="EMBL" id="JAVHNQ010000006">
    <property type="protein sequence ID" value="KAK6344322.1"/>
    <property type="molecule type" value="Genomic_DNA"/>
</dbReference>
<reference evidence="2 3" key="1">
    <citation type="submission" date="2019-10" db="EMBL/GenBank/DDBJ databases">
        <authorList>
            <person name="Palmer J.M."/>
        </authorList>
    </citation>
    <scope>NUCLEOTIDE SEQUENCE [LARGE SCALE GENOMIC DNA]</scope>
    <source>
        <strain evidence="2 3">TWF696</strain>
    </source>
</reference>
<comment type="caution">
    <text evidence="2">The sequence shown here is derived from an EMBL/GenBank/DDBJ whole genome shotgun (WGS) entry which is preliminary data.</text>
</comment>
<evidence type="ECO:0000313" key="3">
    <source>
        <dbReference type="Proteomes" id="UP001375240"/>
    </source>
</evidence>
<protein>
    <recommendedName>
        <fullName evidence="1">Pyrroloquinoline quinone-dependent pyranose dehydrogenase beta-propeller domain-containing protein</fullName>
    </recommendedName>
</protein>
<feature type="domain" description="Pyrroloquinoline quinone-dependent pyranose dehydrogenase beta-propeller" evidence="1">
    <location>
        <begin position="2"/>
        <end position="321"/>
    </location>
</feature>
<dbReference type="AlphaFoldDB" id="A0AAV9ULT5"/>
<gene>
    <name evidence="2" type="ORF">TWF696_007962</name>
</gene>
<dbReference type="InterPro" id="IPR054539">
    <property type="entry name" value="Beta-prop_PDH"/>
</dbReference>
<keyword evidence="3" id="KW-1185">Reference proteome</keyword>
<organism evidence="2 3">
    <name type="scientific">Orbilia brochopaga</name>
    <dbReference type="NCBI Taxonomy" id="3140254"/>
    <lineage>
        <taxon>Eukaryota</taxon>
        <taxon>Fungi</taxon>
        <taxon>Dikarya</taxon>
        <taxon>Ascomycota</taxon>
        <taxon>Pezizomycotina</taxon>
        <taxon>Orbiliomycetes</taxon>
        <taxon>Orbiliales</taxon>
        <taxon>Orbiliaceae</taxon>
        <taxon>Orbilia</taxon>
    </lineage>
</organism>
<evidence type="ECO:0000259" key="1">
    <source>
        <dbReference type="Pfam" id="PF22807"/>
    </source>
</evidence>
<sequence length="324" mass="34932">MTPDGKTLFASSSTTAFAWTYDPRTGKATGKATIVTGMPQGGHSTRSLLVPKANPDLLLISVGSDGNLDDNTKDYSYGRSQIRGFLWKDLLSNSITFTDSNINFGWGLRNSVGIRDDSKGQLWSVENSADNIHRYDVDTGDNVDVHNDNPAEELNFHGSVEDTTTARGNYGYPVCFAAWDTELPNWTSPPGQQFSLNPSEISDETCAADYQAPSLGFPAHSAPLDIVFDANGDAWVTFHGSWNRSPPTGYKLVRIAFDPETSRPIAASSSLTGFVSIMSNADVNACGEAGKCFRPTSLAVHSDGSLFMSSDATGEIYRIQKTGS</sequence>
<dbReference type="Pfam" id="PF22807">
    <property type="entry name" value="TrAA12"/>
    <property type="match status" value="1"/>
</dbReference>
<dbReference type="Gene3D" id="2.120.10.30">
    <property type="entry name" value="TolB, C-terminal domain"/>
    <property type="match status" value="1"/>
</dbReference>
<dbReference type="InterPro" id="IPR011042">
    <property type="entry name" value="6-blade_b-propeller_TolB-like"/>
</dbReference>
<name>A0AAV9ULT5_9PEZI</name>
<evidence type="ECO:0000313" key="2">
    <source>
        <dbReference type="EMBL" id="KAK6344322.1"/>
    </source>
</evidence>
<dbReference type="SUPFAM" id="SSF101898">
    <property type="entry name" value="NHL repeat"/>
    <property type="match status" value="1"/>
</dbReference>
<dbReference type="Proteomes" id="UP001375240">
    <property type="component" value="Unassembled WGS sequence"/>
</dbReference>